<accession>A0A812Q091</accession>
<comment type="caution">
    <text evidence="1">The sequence shown here is derived from an EMBL/GenBank/DDBJ whole genome shotgun (WGS) entry which is preliminary data.</text>
</comment>
<proteinExistence type="predicted"/>
<dbReference type="AlphaFoldDB" id="A0A812Q091"/>
<evidence type="ECO:0000313" key="1">
    <source>
        <dbReference type="EMBL" id="CAE7360629.1"/>
    </source>
</evidence>
<feature type="non-terminal residue" evidence="1">
    <location>
        <position position="1"/>
    </location>
</feature>
<name>A0A812Q091_9DINO</name>
<organism evidence="1 2">
    <name type="scientific">Symbiodinium natans</name>
    <dbReference type="NCBI Taxonomy" id="878477"/>
    <lineage>
        <taxon>Eukaryota</taxon>
        <taxon>Sar</taxon>
        <taxon>Alveolata</taxon>
        <taxon>Dinophyceae</taxon>
        <taxon>Suessiales</taxon>
        <taxon>Symbiodiniaceae</taxon>
        <taxon>Symbiodinium</taxon>
    </lineage>
</organism>
<reference evidence="1" key="1">
    <citation type="submission" date="2021-02" db="EMBL/GenBank/DDBJ databases">
        <authorList>
            <person name="Dougan E. K."/>
            <person name="Rhodes N."/>
            <person name="Thang M."/>
            <person name="Chan C."/>
        </authorList>
    </citation>
    <scope>NUCLEOTIDE SEQUENCE</scope>
</reference>
<protein>
    <recommendedName>
        <fullName evidence="3">Ubiquitin-like domain-containing protein</fullName>
    </recommendedName>
</protein>
<dbReference type="EMBL" id="CAJNDS010002177">
    <property type="protein sequence ID" value="CAE7360629.1"/>
    <property type="molecule type" value="Genomic_DNA"/>
</dbReference>
<sequence>SYEPLQLTVSLLSGVPLATLTVESCMQVQVFKERLEKSEGMAPGCWVSSLICGAVVLEEGTLEEAGLENGAELVAICSEEIRGDFEEFEPGCPTCDYNTKLHRLSFKPDGIVSVQVSFHKEPVMCRYWMGELRETTRGYDKSLEFTRLDPDSNGVPQTFAGTLHLSARSGIRRSIAIPDLKMQVKDLRWLKEMGQEMQQKRLWSLMWEREMAPLTPEENLDYRNGLIKFRLDGRIEYRDSLIDYHEGLVDKQMSCRGRGKRGKLATGKFHKEPATAECYQADKHKACHGRKRGNLSMDKFQKEEAALRLQKMEDSRQRRRLTKARKAHRQQHGDYWVW</sequence>
<evidence type="ECO:0000313" key="2">
    <source>
        <dbReference type="Proteomes" id="UP000604046"/>
    </source>
</evidence>
<evidence type="ECO:0008006" key="3">
    <source>
        <dbReference type="Google" id="ProtNLM"/>
    </source>
</evidence>
<keyword evidence="2" id="KW-1185">Reference proteome</keyword>
<dbReference type="Proteomes" id="UP000604046">
    <property type="component" value="Unassembled WGS sequence"/>
</dbReference>
<gene>
    <name evidence="1" type="ORF">SNAT2548_LOCUS19373</name>
</gene>